<sequence>MGAVQSDLKSNIVQASSGDVAIPSTLTDFWQTFWQRPETAEHVFETITPSDLRTMRDNPNSFKNFETLILTLSLHLIDLRWSEDSLFERDANAFIREALNCVRTLTRVLPFVYECDRLCAWEQSFFWEPSDRVPPPTVTRNISGESTTAENLVHSGASSRPEPSTCLGVELIDALLDLAFWSGFTLPINMNGKNGPTYGFWQSGIAYERRLETSKEFESRRTEIMQLLLVLESKCIYKPANAFTTFGSEAVDFISNHRDRKKVQYLLCSLLNTVLKYQPDARYLSPSPREVHETHVRTCLHFLQVNLLNRSPWSEGSAPPDNRFRDLFSHLHKATHLQFLADGILKILRQPLEANSNGLNIVQRPLVWAHEIIPLLWESLYSNKYFRAFICETGRQFELTVFLLFYILDPNKNVEGVKRVSLLCVQTMSENPECAISLNKQFEGHDNLPSFMQIKNFHGSYADYLFTWLLTLLKPKKNGHLDAMAAALVGIIVNVSPYISHLGRATSLKLIQLVDLYTRNSLSTSVEVNAMVLTHMVRAVNSMLEEHKPGTGSSSVMSNQDNADICISENENLLWAIWKYGTTFEHLADLRMEVDPSFKQVVEQIRESGITEPTVCPDGTVLHPLVAASDIANMDKDKAPRPRLGRGRTWLELRDIYNPATSPVVPPVDDVPPPSGDGADEKQPSVSSRAMGKQPEKSKDSADFEEERARALTSPSTDMEIVRTWLPQMPLLTTLSLFLALQAWTAKLLEERGMESSQEAVDGLGMDEVLQPVRNMGRICVETTTRNIHTFPMTAPFSEAYAAFYWGLVISQDLQHASTSGSGIWSSTNVKLFKIRAGEVVPPSLLSPKGAVDALGESLVSGVQNLALKFRQQLNGGPEA</sequence>
<dbReference type="AlphaFoldDB" id="A0A4S8X3X2"/>
<accession>A0A4S8X3X2</accession>
<dbReference type="GO" id="GO:0005797">
    <property type="term" value="C:Golgi medial cisterna"/>
    <property type="evidence" value="ECO:0007669"/>
    <property type="project" value="TreeGrafter"/>
</dbReference>
<dbReference type="PANTHER" id="PTHR21575:SF12">
    <property type="entry name" value="PROTEIN HID1"/>
    <property type="match status" value="1"/>
</dbReference>
<dbReference type="Pfam" id="PF12722">
    <property type="entry name" value="Hid1"/>
    <property type="match status" value="1"/>
</dbReference>
<feature type="compositionally biased region" description="Pro residues" evidence="1">
    <location>
        <begin position="664"/>
        <end position="675"/>
    </location>
</feature>
<comment type="caution">
    <text evidence="2">The sequence shown here is derived from an EMBL/GenBank/DDBJ whole genome shotgun (WGS) entry which is preliminary data.</text>
</comment>
<proteinExistence type="predicted"/>
<feature type="compositionally biased region" description="Basic and acidic residues" evidence="1">
    <location>
        <begin position="694"/>
        <end position="710"/>
    </location>
</feature>
<protein>
    <submittedName>
        <fullName evidence="2">Uncharacterized protein</fullName>
    </submittedName>
</protein>
<gene>
    <name evidence="2" type="ORF">D6D22_09778</name>
</gene>
<dbReference type="EMBL" id="QZAL01000259">
    <property type="protein sequence ID" value="THW32135.1"/>
    <property type="molecule type" value="Genomic_DNA"/>
</dbReference>
<name>A0A4S8X3X2_AURPU</name>
<dbReference type="InterPro" id="IPR026705">
    <property type="entry name" value="Hid-1/Ecm30"/>
</dbReference>
<dbReference type="Proteomes" id="UP000310687">
    <property type="component" value="Unassembled WGS sequence"/>
</dbReference>
<evidence type="ECO:0000313" key="3">
    <source>
        <dbReference type="Proteomes" id="UP000310687"/>
    </source>
</evidence>
<reference evidence="2 3" key="1">
    <citation type="submission" date="2018-10" db="EMBL/GenBank/DDBJ databases">
        <title>Fifty Aureobasidium pullulans genomes reveal a recombining polyextremotolerant generalist.</title>
        <authorList>
            <person name="Gostincar C."/>
            <person name="Turk M."/>
            <person name="Zajc J."/>
            <person name="Gunde-Cimerman N."/>
        </authorList>
    </citation>
    <scope>NUCLEOTIDE SEQUENCE [LARGE SCALE GENOMIC DNA]</scope>
    <source>
        <strain evidence="2 3">EXF-11013</strain>
    </source>
</reference>
<feature type="region of interest" description="Disordered" evidence="1">
    <location>
        <begin position="661"/>
        <end position="712"/>
    </location>
</feature>
<dbReference type="PANTHER" id="PTHR21575">
    <property type="entry name" value="PROTEIN HID1"/>
    <property type="match status" value="1"/>
</dbReference>
<dbReference type="GO" id="GO:0016020">
    <property type="term" value="C:membrane"/>
    <property type="evidence" value="ECO:0007669"/>
    <property type="project" value="TreeGrafter"/>
</dbReference>
<evidence type="ECO:0000313" key="2">
    <source>
        <dbReference type="EMBL" id="THW32135.1"/>
    </source>
</evidence>
<evidence type="ECO:0000256" key="1">
    <source>
        <dbReference type="SAM" id="MobiDB-lite"/>
    </source>
</evidence>
<dbReference type="GO" id="GO:0000138">
    <property type="term" value="C:Golgi trans cisterna"/>
    <property type="evidence" value="ECO:0007669"/>
    <property type="project" value="TreeGrafter"/>
</dbReference>
<organism evidence="2 3">
    <name type="scientific">Aureobasidium pullulans</name>
    <name type="common">Black yeast</name>
    <name type="synonym">Pullularia pullulans</name>
    <dbReference type="NCBI Taxonomy" id="5580"/>
    <lineage>
        <taxon>Eukaryota</taxon>
        <taxon>Fungi</taxon>
        <taxon>Dikarya</taxon>
        <taxon>Ascomycota</taxon>
        <taxon>Pezizomycotina</taxon>
        <taxon>Dothideomycetes</taxon>
        <taxon>Dothideomycetidae</taxon>
        <taxon>Dothideales</taxon>
        <taxon>Saccotheciaceae</taxon>
        <taxon>Aureobasidium</taxon>
    </lineage>
</organism>